<name>A0A2U3AC40_9BACL</name>
<reference evidence="2 4" key="2">
    <citation type="submission" date="2019-03" db="EMBL/GenBank/DDBJ databases">
        <title>Genomic Encyclopedia of Type Strains, Phase IV (KMG-IV): sequencing the most valuable type-strain genomes for metagenomic binning, comparative biology and taxonomic classification.</title>
        <authorList>
            <person name="Goeker M."/>
        </authorList>
    </citation>
    <scope>NUCLEOTIDE SEQUENCE [LARGE SCALE GENOMIC DNA]</scope>
    <source>
        <strain evidence="2 4">DSM 20580</strain>
    </source>
</reference>
<sequence length="157" mass="19048">MMNSNRDKIVQEFCNLICKVSKYLNCTSVQLADPVFHNNWSPKQLLVYLTSRDRFVLKKRIPHMMKGMGFPECSDFERFHQSVSNALGNQFIEELFRDFILIRKMLIRQIQHIPEFEWSRKLSFESFEFTFQEYFEHMLKQEQPYFIAIDEILFEKN</sequence>
<evidence type="ECO:0000313" key="4">
    <source>
        <dbReference type="Proteomes" id="UP000294641"/>
    </source>
</evidence>
<protein>
    <submittedName>
        <fullName evidence="1">Uncharacterized protein</fullName>
    </submittedName>
</protein>
<dbReference type="RefSeq" id="WP_109349907.1">
    <property type="nucleotide sequence ID" value="NZ_BJUE01000017.1"/>
</dbReference>
<evidence type="ECO:0000313" key="3">
    <source>
        <dbReference type="Proteomes" id="UP000254330"/>
    </source>
</evidence>
<evidence type="ECO:0000313" key="2">
    <source>
        <dbReference type="EMBL" id="TDR37814.1"/>
    </source>
</evidence>
<proteinExistence type="predicted"/>
<gene>
    <name evidence="2" type="ORF">DFR61_11950</name>
    <name evidence="1" type="ORF">NCTC10597_00149</name>
</gene>
<comment type="caution">
    <text evidence="1">The sequence shown here is derived from an EMBL/GenBank/DDBJ whole genome shotgun (WGS) entry which is preliminary data.</text>
</comment>
<dbReference type="AlphaFoldDB" id="A0A2U3AC40"/>
<organism evidence="1 3">
    <name type="scientific">Kurthia zopfii</name>
    <dbReference type="NCBI Taxonomy" id="1650"/>
    <lineage>
        <taxon>Bacteria</taxon>
        <taxon>Bacillati</taxon>
        <taxon>Bacillota</taxon>
        <taxon>Bacilli</taxon>
        <taxon>Bacillales</taxon>
        <taxon>Caryophanaceae</taxon>
        <taxon>Kurthia</taxon>
    </lineage>
</organism>
<keyword evidence="4" id="KW-1185">Reference proteome</keyword>
<dbReference type="Proteomes" id="UP000254330">
    <property type="component" value="Unassembled WGS sequence"/>
</dbReference>
<dbReference type="InterPro" id="IPR034660">
    <property type="entry name" value="DinB/YfiT-like"/>
</dbReference>
<dbReference type="EMBL" id="SNZG01000019">
    <property type="protein sequence ID" value="TDR37814.1"/>
    <property type="molecule type" value="Genomic_DNA"/>
</dbReference>
<dbReference type="Gene3D" id="1.20.120.450">
    <property type="entry name" value="dinb family like domain"/>
    <property type="match status" value="1"/>
</dbReference>
<evidence type="ECO:0000313" key="1">
    <source>
        <dbReference type="EMBL" id="STX08490.1"/>
    </source>
</evidence>
<accession>A0A2U3AC40</accession>
<dbReference type="EMBL" id="UGNP01000001">
    <property type="protein sequence ID" value="STX08490.1"/>
    <property type="molecule type" value="Genomic_DNA"/>
</dbReference>
<dbReference type="Proteomes" id="UP000294641">
    <property type="component" value="Unassembled WGS sequence"/>
</dbReference>
<reference evidence="1 3" key="1">
    <citation type="submission" date="2018-06" db="EMBL/GenBank/DDBJ databases">
        <authorList>
            <consortium name="Pathogen Informatics"/>
            <person name="Doyle S."/>
        </authorList>
    </citation>
    <scope>NUCLEOTIDE SEQUENCE [LARGE SCALE GENOMIC DNA]</scope>
    <source>
        <strain evidence="1 3">NCTC10597</strain>
    </source>
</reference>